<dbReference type="SUPFAM" id="SSF55961">
    <property type="entry name" value="Bet v1-like"/>
    <property type="match status" value="1"/>
</dbReference>
<organism evidence="2">
    <name type="scientific">Gongylonema pulchrum</name>
    <dbReference type="NCBI Taxonomy" id="637853"/>
    <lineage>
        <taxon>Eukaryota</taxon>
        <taxon>Metazoa</taxon>
        <taxon>Ecdysozoa</taxon>
        <taxon>Nematoda</taxon>
        <taxon>Chromadorea</taxon>
        <taxon>Rhabditida</taxon>
        <taxon>Spirurina</taxon>
        <taxon>Spiruromorpha</taxon>
        <taxon>Spiruroidea</taxon>
        <taxon>Gongylonematidae</taxon>
        <taxon>Gongylonema</taxon>
    </lineage>
</organism>
<dbReference type="Pfam" id="PF01852">
    <property type="entry name" value="START"/>
    <property type="match status" value="1"/>
</dbReference>
<feature type="domain" description="START" evidence="1">
    <location>
        <begin position="1"/>
        <end position="150"/>
    </location>
</feature>
<dbReference type="GO" id="GO:0005789">
    <property type="term" value="C:endoplasmic reticulum membrane"/>
    <property type="evidence" value="ECO:0007669"/>
    <property type="project" value="TreeGrafter"/>
</dbReference>
<dbReference type="GO" id="GO:0005765">
    <property type="term" value="C:lysosomal membrane"/>
    <property type="evidence" value="ECO:0007669"/>
    <property type="project" value="TreeGrafter"/>
</dbReference>
<sequence length="153" mass="17584">LQQAFAEHWENFIDIINYNKNISSVKIVADLAPNMDIVYYAMKDMATIKGREFLTCRTFRRVGDEIIEAARSFNLSDVKQSSMKIRGHVILAGGRFRIHPKDSTKTIVDYVMCVDFKGPDIPKVIMDATMSMLIMQDAEYTRKQIEKLKQEAT</sequence>
<dbReference type="InterPro" id="IPR002913">
    <property type="entry name" value="START_lipid-bd_dom"/>
</dbReference>
<evidence type="ECO:0000313" key="2">
    <source>
        <dbReference type="WBParaSite" id="GPUH_0000094701-mRNA-1"/>
    </source>
</evidence>
<protein>
    <submittedName>
        <fullName evidence="2">START domain-containing protein</fullName>
    </submittedName>
</protein>
<dbReference type="GO" id="GO:0008289">
    <property type="term" value="F:lipid binding"/>
    <property type="evidence" value="ECO:0007669"/>
    <property type="project" value="InterPro"/>
</dbReference>
<evidence type="ECO:0000259" key="1">
    <source>
        <dbReference type="PROSITE" id="PS50848"/>
    </source>
</evidence>
<dbReference type="WBParaSite" id="GPUH_0000094701-mRNA-1">
    <property type="protein sequence ID" value="GPUH_0000094701-mRNA-1"/>
    <property type="gene ID" value="GPUH_0000094701"/>
</dbReference>
<dbReference type="PROSITE" id="PS50848">
    <property type="entry name" value="START"/>
    <property type="match status" value="1"/>
</dbReference>
<dbReference type="InterPro" id="IPR051869">
    <property type="entry name" value="STARD3"/>
</dbReference>
<proteinExistence type="predicted"/>
<dbReference type="InterPro" id="IPR023393">
    <property type="entry name" value="START-like_dom_sf"/>
</dbReference>
<dbReference type="AlphaFoldDB" id="A0A183CWV6"/>
<name>A0A183CWV6_9BILA</name>
<dbReference type="GO" id="GO:0099044">
    <property type="term" value="P:vesicle tethering to endoplasmic reticulum"/>
    <property type="evidence" value="ECO:0007669"/>
    <property type="project" value="TreeGrafter"/>
</dbReference>
<dbReference type="PANTHER" id="PTHR46121:SF3">
    <property type="entry name" value="STEROIDOGENIC ACUTE REGULATORY-LIKE PROTEIN 1"/>
    <property type="match status" value="1"/>
</dbReference>
<dbReference type="GO" id="GO:0031902">
    <property type="term" value="C:late endosome membrane"/>
    <property type="evidence" value="ECO:0007669"/>
    <property type="project" value="TreeGrafter"/>
</dbReference>
<dbReference type="PANTHER" id="PTHR46121">
    <property type="entry name" value="STEROIDOGENIC ACUTE REGULATORY PROTEIN-LIKE"/>
    <property type="match status" value="1"/>
</dbReference>
<reference evidence="2" key="1">
    <citation type="submission" date="2016-06" db="UniProtKB">
        <authorList>
            <consortium name="WormBaseParasite"/>
        </authorList>
    </citation>
    <scope>IDENTIFICATION</scope>
</reference>
<dbReference type="GO" id="GO:0140284">
    <property type="term" value="C:endoplasmic reticulum-endosome membrane contact site"/>
    <property type="evidence" value="ECO:0007669"/>
    <property type="project" value="TreeGrafter"/>
</dbReference>
<dbReference type="CDD" id="cd00177">
    <property type="entry name" value="START"/>
    <property type="match status" value="1"/>
</dbReference>
<dbReference type="Gene3D" id="3.30.530.20">
    <property type="match status" value="1"/>
</dbReference>
<accession>A0A183CWV6</accession>